<comment type="caution">
    <text evidence="2">The sequence shown here is derived from an EMBL/GenBank/DDBJ whole genome shotgun (WGS) entry which is preliminary data.</text>
</comment>
<feature type="coiled-coil region" evidence="1">
    <location>
        <begin position="25"/>
        <end position="56"/>
    </location>
</feature>
<dbReference type="AlphaFoldDB" id="A0A9P5PPA6"/>
<evidence type="ECO:0000313" key="3">
    <source>
        <dbReference type="Proteomes" id="UP000772434"/>
    </source>
</evidence>
<evidence type="ECO:0000313" key="2">
    <source>
        <dbReference type="EMBL" id="KAF9066909.1"/>
    </source>
</evidence>
<gene>
    <name evidence="2" type="ORF">BDP27DRAFT_1226694</name>
</gene>
<dbReference type="EMBL" id="JADNRY010000080">
    <property type="protein sequence ID" value="KAF9066909.1"/>
    <property type="molecule type" value="Genomic_DNA"/>
</dbReference>
<dbReference type="OrthoDB" id="2676448at2759"/>
<reference evidence="2" key="1">
    <citation type="submission" date="2020-11" db="EMBL/GenBank/DDBJ databases">
        <authorList>
            <consortium name="DOE Joint Genome Institute"/>
            <person name="Ahrendt S."/>
            <person name="Riley R."/>
            <person name="Andreopoulos W."/>
            <person name="Labutti K."/>
            <person name="Pangilinan J."/>
            <person name="Ruiz-Duenas F.J."/>
            <person name="Barrasa J.M."/>
            <person name="Sanchez-Garcia M."/>
            <person name="Camarero S."/>
            <person name="Miyauchi S."/>
            <person name="Serrano A."/>
            <person name="Linde D."/>
            <person name="Babiker R."/>
            <person name="Drula E."/>
            <person name="Ayuso-Fernandez I."/>
            <person name="Pacheco R."/>
            <person name="Padilla G."/>
            <person name="Ferreira P."/>
            <person name="Barriuso J."/>
            <person name="Kellner H."/>
            <person name="Castanera R."/>
            <person name="Alfaro M."/>
            <person name="Ramirez L."/>
            <person name="Pisabarro A.G."/>
            <person name="Kuo A."/>
            <person name="Tritt A."/>
            <person name="Lipzen A."/>
            <person name="He G."/>
            <person name="Yan M."/>
            <person name="Ng V."/>
            <person name="Cullen D."/>
            <person name="Martin F."/>
            <person name="Rosso M.-N."/>
            <person name="Henrissat B."/>
            <person name="Hibbett D."/>
            <person name="Martinez A.T."/>
            <person name="Grigoriev I.V."/>
        </authorList>
    </citation>
    <scope>NUCLEOTIDE SEQUENCE</scope>
    <source>
        <strain evidence="2">AH 40177</strain>
    </source>
</reference>
<evidence type="ECO:0000256" key="1">
    <source>
        <dbReference type="SAM" id="Coils"/>
    </source>
</evidence>
<feature type="non-terminal residue" evidence="2">
    <location>
        <position position="1"/>
    </location>
</feature>
<organism evidence="2 3">
    <name type="scientific">Rhodocollybia butyracea</name>
    <dbReference type="NCBI Taxonomy" id="206335"/>
    <lineage>
        <taxon>Eukaryota</taxon>
        <taxon>Fungi</taxon>
        <taxon>Dikarya</taxon>
        <taxon>Basidiomycota</taxon>
        <taxon>Agaricomycotina</taxon>
        <taxon>Agaricomycetes</taxon>
        <taxon>Agaricomycetidae</taxon>
        <taxon>Agaricales</taxon>
        <taxon>Marasmiineae</taxon>
        <taxon>Omphalotaceae</taxon>
        <taxon>Rhodocollybia</taxon>
    </lineage>
</organism>
<protein>
    <submittedName>
        <fullName evidence="2">Uncharacterized protein</fullName>
    </submittedName>
</protein>
<sequence length="70" mass="8181">RQWATPKNRLLMQQFFKLVGADDELDRLHVEIHRLLTSMKDEEEKMKSVIQELKASNPALALQVHLQGQE</sequence>
<keyword evidence="3" id="KW-1185">Reference proteome</keyword>
<name>A0A9P5PPA6_9AGAR</name>
<accession>A0A9P5PPA6</accession>
<keyword evidence="1" id="KW-0175">Coiled coil</keyword>
<dbReference type="Proteomes" id="UP000772434">
    <property type="component" value="Unassembled WGS sequence"/>
</dbReference>
<proteinExistence type="predicted"/>